<dbReference type="NCBIfam" id="NF003727">
    <property type="entry name" value="PRK05330.1"/>
    <property type="match status" value="1"/>
</dbReference>
<comment type="pathway">
    <text evidence="1">Porphyrin-containing compound metabolism; protoporphyrin-IX biosynthesis; protoporphyrinogen-IX from coproporphyrinogen-III (O2 route): step 1/1.</text>
</comment>
<dbReference type="Pfam" id="PF01218">
    <property type="entry name" value="Coprogen_oxidas"/>
    <property type="match status" value="1"/>
</dbReference>
<dbReference type="EC" id="1.3.3.3" evidence="4"/>
<evidence type="ECO:0000256" key="2">
    <source>
        <dbReference type="ARBA" id="ARBA00010644"/>
    </source>
</evidence>
<evidence type="ECO:0000256" key="3">
    <source>
        <dbReference type="ARBA" id="ARBA00011738"/>
    </source>
</evidence>
<evidence type="ECO:0000256" key="4">
    <source>
        <dbReference type="ARBA" id="ARBA00012869"/>
    </source>
</evidence>
<comment type="subunit">
    <text evidence="3">Homodimer.</text>
</comment>
<evidence type="ECO:0000256" key="6">
    <source>
        <dbReference type="ARBA" id="ARBA00023244"/>
    </source>
</evidence>
<dbReference type="FunCoup" id="A0A151Z3V7">
    <property type="interactions" value="245"/>
</dbReference>
<dbReference type="SUPFAM" id="SSF102886">
    <property type="entry name" value="Coproporphyrinogen III oxidase"/>
    <property type="match status" value="1"/>
</dbReference>
<keyword evidence="6" id="KW-0627">Porphyrin biosynthesis</keyword>
<dbReference type="PANTHER" id="PTHR10755:SF0">
    <property type="entry name" value="OXYGEN-DEPENDENT COPROPORPHYRINOGEN-III OXIDASE, MITOCHONDRIAL"/>
    <property type="match status" value="1"/>
</dbReference>
<dbReference type="PANTHER" id="PTHR10755">
    <property type="entry name" value="COPROPORPHYRINOGEN III OXIDASE, MITOCHONDRIAL"/>
    <property type="match status" value="1"/>
</dbReference>
<dbReference type="EMBL" id="LODT01000051">
    <property type="protein sequence ID" value="KYQ88484.1"/>
    <property type="molecule type" value="Genomic_DNA"/>
</dbReference>
<dbReference type="Gene3D" id="3.40.1500.10">
    <property type="entry name" value="Coproporphyrinogen III oxidase, aerobic"/>
    <property type="match status" value="1"/>
</dbReference>
<accession>A0A151Z3V7</accession>
<dbReference type="GO" id="GO:0005737">
    <property type="term" value="C:cytoplasm"/>
    <property type="evidence" value="ECO:0007669"/>
    <property type="project" value="TreeGrafter"/>
</dbReference>
<dbReference type="InterPro" id="IPR001260">
    <property type="entry name" value="Coprogen_oxidase_aer"/>
</dbReference>
<organism evidence="7 8">
    <name type="scientific">Tieghemostelium lacteum</name>
    <name type="common">Slime mold</name>
    <name type="synonym">Dictyostelium lacteum</name>
    <dbReference type="NCBI Taxonomy" id="361077"/>
    <lineage>
        <taxon>Eukaryota</taxon>
        <taxon>Amoebozoa</taxon>
        <taxon>Evosea</taxon>
        <taxon>Eumycetozoa</taxon>
        <taxon>Dictyostelia</taxon>
        <taxon>Dictyosteliales</taxon>
        <taxon>Raperosteliaceae</taxon>
        <taxon>Tieghemostelium</taxon>
    </lineage>
</organism>
<evidence type="ECO:0000256" key="5">
    <source>
        <dbReference type="ARBA" id="ARBA00023002"/>
    </source>
</evidence>
<protein>
    <recommendedName>
        <fullName evidence="4">coproporphyrinogen oxidase</fullName>
        <ecNumber evidence="4">1.3.3.3</ecNumber>
    </recommendedName>
</protein>
<dbReference type="AlphaFoldDB" id="A0A151Z3V7"/>
<name>A0A151Z3V7_TIELA</name>
<dbReference type="GO" id="GO:0006782">
    <property type="term" value="P:protoporphyrinogen IX biosynthetic process"/>
    <property type="evidence" value="ECO:0007669"/>
    <property type="project" value="UniProtKB-UniPathway"/>
</dbReference>
<evidence type="ECO:0000313" key="8">
    <source>
        <dbReference type="Proteomes" id="UP000076078"/>
    </source>
</evidence>
<evidence type="ECO:0000313" key="7">
    <source>
        <dbReference type="EMBL" id="KYQ88484.1"/>
    </source>
</evidence>
<keyword evidence="5" id="KW-0560">Oxidoreductase</keyword>
<proteinExistence type="inferred from homology"/>
<dbReference type="InParanoid" id="A0A151Z3V7"/>
<reference evidence="7 8" key="1">
    <citation type="submission" date="2015-12" db="EMBL/GenBank/DDBJ databases">
        <title>Dictyostelia acquired genes for synthesis and detection of signals that induce cell-type specialization by lateral gene transfer from prokaryotes.</title>
        <authorList>
            <person name="Gloeckner G."/>
            <person name="Schaap P."/>
        </authorList>
    </citation>
    <scope>NUCLEOTIDE SEQUENCE [LARGE SCALE GENOMIC DNA]</scope>
    <source>
        <strain evidence="7 8">TK</strain>
    </source>
</reference>
<gene>
    <name evidence="7" type="ORF">DLAC_11198</name>
</gene>
<dbReference type="UniPathway" id="UPA00251">
    <property type="reaction ID" value="UER00322"/>
</dbReference>
<dbReference type="PRINTS" id="PR00073">
    <property type="entry name" value="COPRGNOXDASE"/>
</dbReference>
<dbReference type="OrthoDB" id="15318at2759"/>
<dbReference type="InterPro" id="IPR036406">
    <property type="entry name" value="Coprogen_oxidase_aer_sf"/>
</dbReference>
<evidence type="ECO:0000256" key="1">
    <source>
        <dbReference type="ARBA" id="ARBA00005168"/>
    </source>
</evidence>
<comment type="caution">
    <text evidence="7">The sequence shown here is derived from an EMBL/GenBank/DDBJ whole genome shotgun (WGS) entry which is preliminary data.</text>
</comment>
<dbReference type="OMA" id="NTPYTEQ"/>
<dbReference type="Proteomes" id="UP000076078">
    <property type="component" value="Unassembled WGS sequence"/>
</dbReference>
<dbReference type="PIRSF" id="PIRSF000166">
    <property type="entry name" value="Coproporphyri_ox"/>
    <property type="match status" value="1"/>
</dbReference>
<keyword evidence="8" id="KW-1185">Reference proteome</keyword>
<dbReference type="STRING" id="361077.A0A151Z3V7"/>
<comment type="similarity">
    <text evidence="2">Belongs to the aerobic coproporphyrinogen-III oxidase family.</text>
</comment>
<dbReference type="GO" id="GO:0004109">
    <property type="term" value="F:coproporphyrinogen oxidase activity"/>
    <property type="evidence" value="ECO:0007669"/>
    <property type="project" value="UniProtKB-EC"/>
</dbReference>
<sequence length="324" mass="37802">MSTITSEKIRDGLKEVQNAICKFLIEETSQNYNEDLWDYHKGKGGGITRVWEGNNDENFYLQKELSSDASVDRLEKAGVNFSFIEGTNMPSSAVEQLKIAPDTAFIATGVSLVIHPYSPWIPTIHMNVRYFEAGDRWWFGGGVDLTPVYPQKDKVIQFHKTLKALCDRHHMPELKISYTQGKEECDKYFYLKHRDECRGVGGLFFDQLTSANIADRDRIWDFIHDMGMTFIQLYKPFLEKSIQLLPYTKEQREFQLYRRSRYVEFNLLFDRGTKFGIMSEGRTESILMSLPAVAKWKYNFKPTPNTPESELTEYYLKPKNWVDL</sequence>